<feature type="compositionally biased region" description="Low complexity" evidence="9">
    <location>
        <begin position="848"/>
        <end position="865"/>
    </location>
</feature>
<keyword evidence="3 8" id="KW-0963">Cytoplasm</keyword>
<dbReference type="Pfam" id="PF08206">
    <property type="entry name" value="OB_RNB"/>
    <property type="match status" value="1"/>
</dbReference>
<evidence type="ECO:0000313" key="11">
    <source>
        <dbReference type="EMBL" id="MEL0615550.1"/>
    </source>
</evidence>
<feature type="compositionally biased region" description="Basic and acidic residues" evidence="9">
    <location>
        <begin position="824"/>
        <end position="843"/>
    </location>
</feature>
<feature type="compositionally biased region" description="Basic and acidic residues" evidence="9">
    <location>
        <begin position="789"/>
        <end position="800"/>
    </location>
</feature>
<dbReference type="GO" id="GO:0008859">
    <property type="term" value="F:exoribonuclease II activity"/>
    <property type="evidence" value="ECO:0007669"/>
    <property type="project" value="UniProtKB-EC"/>
</dbReference>
<feature type="compositionally biased region" description="Basic residues" evidence="9">
    <location>
        <begin position="891"/>
        <end position="905"/>
    </location>
</feature>
<feature type="compositionally biased region" description="Basic and acidic residues" evidence="9">
    <location>
        <begin position="760"/>
        <end position="770"/>
    </location>
</feature>
<accession>A0ABU9GAQ4</accession>
<dbReference type="Pfam" id="PF00575">
    <property type="entry name" value="S1"/>
    <property type="match status" value="1"/>
</dbReference>
<evidence type="ECO:0000313" key="12">
    <source>
        <dbReference type="Proteomes" id="UP001378242"/>
    </source>
</evidence>
<dbReference type="EC" id="3.1.13.1" evidence="8"/>
<dbReference type="PROSITE" id="PS01175">
    <property type="entry name" value="RIBONUCLEASE_II"/>
    <property type="match status" value="1"/>
</dbReference>
<evidence type="ECO:0000256" key="4">
    <source>
        <dbReference type="ARBA" id="ARBA00022722"/>
    </source>
</evidence>
<dbReference type="InterPro" id="IPR001900">
    <property type="entry name" value="RNase_II/R"/>
</dbReference>
<dbReference type="InterPro" id="IPR003029">
    <property type="entry name" value="S1_domain"/>
</dbReference>
<evidence type="ECO:0000256" key="5">
    <source>
        <dbReference type="ARBA" id="ARBA00022801"/>
    </source>
</evidence>
<evidence type="ECO:0000256" key="7">
    <source>
        <dbReference type="ARBA" id="ARBA00022884"/>
    </source>
</evidence>
<feature type="domain" description="S1 motif" evidence="10">
    <location>
        <begin position="665"/>
        <end position="746"/>
    </location>
</feature>
<dbReference type="InterPro" id="IPR050180">
    <property type="entry name" value="RNR_Ribonuclease"/>
</dbReference>
<dbReference type="Pfam" id="PF00773">
    <property type="entry name" value="RNB"/>
    <property type="match status" value="1"/>
</dbReference>
<comment type="caution">
    <text evidence="11">The sequence shown here is derived from an EMBL/GenBank/DDBJ whole genome shotgun (WGS) entry which is preliminary data.</text>
</comment>
<dbReference type="InterPro" id="IPR011129">
    <property type="entry name" value="CSD"/>
</dbReference>
<keyword evidence="7 8" id="KW-0694">RNA-binding</keyword>
<comment type="similarity">
    <text evidence="8">Belongs to the RNR ribonuclease family. RNase R subfamily.</text>
</comment>
<gene>
    <name evidence="8 11" type="primary">rnr</name>
    <name evidence="11" type="ORF">V6243_01815</name>
</gene>
<evidence type="ECO:0000256" key="8">
    <source>
        <dbReference type="HAMAP-Rule" id="MF_01895"/>
    </source>
</evidence>
<dbReference type="HAMAP" id="MF_01895">
    <property type="entry name" value="RNase_R"/>
    <property type="match status" value="1"/>
</dbReference>
<dbReference type="InterPro" id="IPR011805">
    <property type="entry name" value="RNase_R"/>
</dbReference>
<comment type="subcellular location">
    <subcellularLocation>
        <location evidence="2 8">Cytoplasm</location>
    </subcellularLocation>
</comment>
<dbReference type="NCBIfam" id="TIGR02063">
    <property type="entry name" value="RNase_R"/>
    <property type="match status" value="1"/>
</dbReference>
<dbReference type="InterPro" id="IPR013668">
    <property type="entry name" value="RNase_R_HTH_12"/>
</dbReference>
<sequence length="905" mass="101200">MTQWTLSDDPHAEREAHKYDKPIPSREYLLDKLEEYGKPITHENMSRMLGFEDDEQQEAVRRRLNAMERDGQVLRNRRGAYALIDKLDLIRGRIVGHRDGFGFLAREDGVKPDLAVPPRQMRRVFHGDQVLARVSGRDRRGRDEVTIVEVLAHNTQTLVGIYRQSEPDFGVLIPENSRIAQEVIIPNRVANGAKDGQVVSVRITQQPATRVQPVGEVVEVLGERMDPGMEIDIAIRSHDIPSEFPPEVEDQISTISAEVLEEDKKGRIDLRETPLVTIDGEDAKDFDDAVCAWQDDNGNWKLLVAIADVSHYVRGGSPLDQEGYVRGNSVYFPGQVVPMLPELLSNGLCSLNPHVDRLTLVCELTISAADGEMLDYRFFEAVIRSHARLTYEKVGTMLTDPESEEGQALCQQYNELLPSLHNLHALYGVLRKARDKRGAIDFETTETQILFNDERKIEQIVPRTRNDAHKLIEECMLAANVATARFLDLHDLPALYRVHKQPAPERLNNLRAFLGELGLTLEGGDEPQPKDFQALRASIAERPDLDIIQTVMLRSMTQAVYSPQNEGHFGLAYDAYAHFTSPIRRYPDLLVHRAIRSVIRGPRKTDTVLRAEDAVTERPTKWCPYTFEQMLELGEHCSMTERRADEATRDVNDWLKCEFMKDKVGEVLEGTVAAVTQFGLFVRLDAYYVEGLLHISSLPSDYYHYEAEKHRLKGERAGVSYGLGDGVTVQVARVDMDERKIDFMLSDPTPRPKRKPRKARSSERDADKPASGKSGAASGKESAPKGRPGKRERERLKSLTEEVSQEGQGGGTDGASETPAQESPARKPRSERDERSGRGERKPSTGNERPSAPESPAAARPAVPSGPESADSPFAAVAPMGAAGKDDPSRKRGSRSRGRRGNGRS</sequence>
<dbReference type="PROSITE" id="PS50126">
    <property type="entry name" value="S1"/>
    <property type="match status" value="1"/>
</dbReference>
<dbReference type="Gene3D" id="2.40.50.140">
    <property type="entry name" value="Nucleic acid-binding proteins"/>
    <property type="match status" value="2"/>
</dbReference>
<feature type="region of interest" description="Disordered" evidence="9">
    <location>
        <begin position="1"/>
        <end position="20"/>
    </location>
</feature>
<keyword evidence="4 8" id="KW-0540">Nuclease</keyword>
<dbReference type="SMART" id="SM00357">
    <property type="entry name" value="CSP"/>
    <property type="match status" value="1"/>
</dbReference>
<protein>
    <recommendedName>
        <fullName evidence="8">Ribonuclease R</fullName>
        <shortName evidence="8">RNase R</shortName>
        <ecNumber evidence="8">3.1.13.1</ecNumber>
    </recommendedName>
</protein>
<evidence type="ECO:0000259" key="10">
    <source>
        <dbReference type="PROSITE" id="PS50126"/>
    </source>
</evidence>
<keyword evidence="12" id="KW-1185">Reference proteome</keyword>
<keyword evidence="6 8" id="KW-0269">Exonuclease</keyword>
<evidence type="ECO:0000256" key="9">
    <source>
        <dbReference type="SAM" id="MobiDB-lite"/>
    </source>
</evidence>
<reference evidence="11 12" key="1">
    <citation type="submission" date="2024-02" db="EMBL/GenBank/DDBJ databases">
        <title>Bacteria isolated from the canopy kelp, Nereocystis luetkeana.</title>
        <authorList>
            <person name="Pfister C.A."/>
            <person name="Younker I.T."/>
            <person name="Light S.H."/>
        </authorList>
    </citation>
    <scope>NUCLEOTIDE SEQUENCE [LARGE SCALE GENOMIC DNA]</scope>
    <source>
        <strain evidence="11 12">TI.5.07</strain>
    </source>
</reference>
<evidence type="ECO:0000256" key="1">
    <source>
        <dbReference type="ARBA" id="ARBA00001849"/>
    </source>
</evidence>
<dbReference type="EMBL" id="JBAKAP010000002">
    <property type="protein sequence ID" value="MEL0615550.1"/>
    <property type="molecule type" value="Genomic_DNA"/>
</dbReference>
<comment type="function">
    <text evidence="8">3'-5' exoribonuclease that releases 5'-nucleoside monophosphates and is involved in maturation of structured RNAs.</text>
</comment>
<keyword evidence="5 8" id="KW-0378">Hydrolase</keyword>
<dbReference type="Proteomes" id="UP001378242">
    <property type="component" value="Unassembled WGS sequence"/>
</dbReference>
<dbReference type="SMART" id="SM00955">
    <property type="entry name" value="RNB"/>
    <property type="match status" value="1"/>
</dbReference>
<dbReference type="RefSeq" id="WP_084209409.1">
    <property type="nucleotide sequence ID" value="NZ_BJOH01000021.1"/>
</dbReference>
<dbReference type="GeneID" id="43179285"/>
<dbReference type="SUPFAM" id="SSF50249">
    <property type="entry name" value="Nucleic acid-binding proteins"/>
    <property type="match status" value="4"/>
</dbReference>
<dbReference type="PANTHER" id="PTHR23355">
    <property type="entry name" value="RIBONUCLEASE"/>
    <property type="match status" value="1"/>
</dbReference>
<feature type="compositionally biased region" description="Basic and acidic residues" evidence="9">
    <location>
        <begin position="8"/>
        <end position="20"/>
    </location>
</feature>
<dbReference type="InterPro" id="IPR040476">
    <property type="entry name" value="CSD2"/>
</dbReference>
<dbReference type="SMART" id="SM00316">
    <property type="entry name" value="S1"/>
    <property type="match status" value="1"/>
</dbReference>
<dbReference type="Pfam" id="PF17876">
    <property type="entry name" value="CSD2"/>
    <property type="match status" value="1"/>
</dbReference>
<dbReference type="InterPro" id="IPR013223">
    <property type="entry name" value="RNase_B_OB_dom"/>
</dbReference>
<evidence type="ECO:0000256" key="6">
    <source>
        <dbReference type="ARBA" id="ARBA00022839"/>
    </source>
</evidence>
<dbReference type="Pfam" id="PF08461">
    <property type="entry name" value="WHD_RNase_R"/>
    <property type="match status" value="1"/>
</dbReference>
<dbReference type="InterPro" id="IPR022966">
    <property type="entry name" value="RNase_II/R_CS"/>
</dbReference>
<dbReference type="InterPro" id="IPR004476">
    <property type="entry name" value="RNase_II/RNase_R"/>
</dbReference>
<evidence type="ECO:0000256" key="3">
    <source>
        <dbReference type="ARBA" id="ARBA00022490"/>
    </source>
</evidence>
<dbReference type="NCBIfam" id="TIGR00358">
    <property type="entry name" value="3_prime_RNase"/>
    <property type="match status" value="1"/>
</dbReference>
<feature type="region of interest" description="Disordered" evidence="9">
    <location>
        <begin position="742"/>
        <end position="905"/>
    </location>
</feature>
<feature type="compositionally biased region" description="Low complexity" evidence="9">
    <location>
        <begin position="771"/>
        <end position="781"/>
    </location>
</feature>
<name>A0ABU9GAQ4_COBMA</name>
<comment type="catalytic activity">
    <reaction evidence="1 8">
        <text>Exonucleolytic cleavage in the 3'- to 5'-direction to yield nucleoside 5'-phosphates.</text>
        <dbReference type="EC" id="3.1.13.1"/>
    </reaction>
</comment>
<dbReference type="NCBIfam" id="NF008648">
    <property type="entry name" value="PRK11642.1"/>
    <property type="match status" value="1"/>
</dbReference>
<proteinExistence type="inferred from homology"/>
<dbReference type="CDD" id="cd04471">
    <property type="entry name" value="S1_RNase_R"/>
    <property type="match status" value="1"/>
</dbReference>
<organism evidence="11 12">
    <name type="scientific">Cobetia marina</name>
    <name type="common">Deleya marina</name>
    <dbReference type="NCBI Taxonomy" id="28258"/>
    <lineage>
        <taxon>Bacteria</taxon>
        <taxon>Pseudomonadati</taxon>
        <taxon>Pseudomonadota</taxon>
        <taxon>Gammaproteobacteria</taxon>
        <taxon>Oceanospirillales</taxon>
        <taxon>Halomonadaceae</taxon>
        <taxon>Cobetia</taxon>
    </lineage>
</organism>
<evidence type="ECO:0000256" key="2">
    <source>
        <dbReference type="ARBA" id="ARBA00004496"/>
    </source>
</evidence>
<dbReference type="InterPro" id="IPR012340">
    <property type="entry name" value="NA-bd_OB-fold"/>
</dbReference>
<dbReference type="PANTHER" id="PTHR23355:SF9">
    <property type="entry name" value="DIS3-LIKE EXONUCLEASE 2"/>
    <property type="match status" value="1"/>
</dbReference>